<keyword evidence="3" id="KW-1185">Reference proteome</keyword>
<proteinExistence type="predicted"/>
<dbReference type="AlphaFoldDB" id="A0A0S4JA15"/>
<protein>
    <submittedName>
        <fullName evidence="2">Transmembrane protein, putative</fullName>
    </submittedName>
</protein>
<keyword evidence="1" id="KW-0472">Membrane</keyword>
<evidence type="ECO:0000313" key="3">
    <source>
        <dbReference type="Proteomes" id="UP000051952"/>
    </source>
</evidence>
<organism evidence="2 3">
    <name type="scientific">Bodo saltans</name>
    <name type="common">Flagellated protozoan</name>
    <dbReference type="NCBI Taxonomy" id="75058"/>
    <lineage>
        <taxon>Eukaryota</taxon>
        <taxon>Discoba</taxon>
        <taxon>Euglenozoa</taxon>
        <taxon>Kinetoplastea</taxon>
        <taxon>Metakinetoplastina</taxon>
        <taxon>Eubodonida</taxon>
        <taxon>Bodonidae</taxon>
        <taxon>Bodo</taxon>
    </lineage>
</organism>
<dbReference type="Proteomes" id="UP000051952">
    <property type="component" value="Unassembled WGS sequence"/>
</dbReference>
<sequence>MRYTKNLEGMFSWIVQNRARVVAVAVPLLFALIIAHFVFSPGNDDTIVMAEILPAAVTTSPPSPVGGVHYNVGIGRTQAMSSSCDDDVSLVISEALYATASADLRTAHATTENGGNATDRSLTSVISRRNLRLALYRTYELWSFSAMEHVIRMLRQWHEESLKNTAAQKVTLSSMTTVQR</sequence>
<evidence type="ECO:0000313" key="2">
    <source>
        <dbReference type="EMBL" id="CUG88185.1"/>
    </source>
</evidence>
<name>A0A0S4JA15_BODSA</name>
<reference evidence="3" key="1">
    <citation type="submission" date="2015-09" db="EMBL/GenBank/DDBJ databases">
        <authorList>
            <consortium name="Pathogen Informatics"/>
        </authorList>
    </citation>
    <scope>NUCLEOTIDE SEQUENCE [LARGE SCALE GENOMIC DNA]</scope>
    <source>
        <strain evidence="3">Lake Konstanz</strain>
    </source>
</reference>
<keyword evidence="1 2" id="KW-0812">Transmembrane</keyword>
<gene>
    <name evidence="2" type="ORF">BSAL_14065</name>
</gene>
<evidence type="ECO:0000256" key="1">
    <source>
        <dbReference type="SAM" id="Phobius"/>
    </source>
</evidence>
<accession>A0A0S4JA15</accession>
<dbReference type="VEuPathDB" id="TriTrypDB:BSAL_14065"/>
<feature type="non-terminal residue" evidence="2">
    <location>
        <position position="180"/>
    </location>
</feature>
<feature type="transmembrane region" description="Helical" evidence="1">
    <location>
        <begin position="21"/>
        <end position="39"/>
    </location>
</feature>
<dbReference type="EMBL" id="CYKH01001621">
    <property type="protein sequence ID" value="CUG88185.1"/>
    <property type="molecule type" value="Genomic_DNA"/>
</dbReference>
<keyword evidence="1" id="KW-1133">Transmembrane helix</keyword>